<comment type="caution">
    <text evidence="1">The sequence shown here is derived from an EMBL/GenBank/DDBJ whole genome shotgun (WGS) entry which is preliminary data.</text>
</comment>
<name>A0AAD9L573_RIDPI</name>
<organism evidence="1 2">
    <name type="scientific">Ridgeia piscesae</name>
    <name type="common">Tubeworm</name>
    <dbReference type="NCBI Taxonomy" id="27915"/>
    <lineage>
        <taxon>Eukaryota</taxon>
        <taxon>Metazoa</taxon>
        <taxon>Spiralia</taxon>
        <taxon>Lophotrochozoa</taxon>
        <taxon>Annelida</taxon>
        <taxon>Polychaeta</taxon>
        <taxon>Sedentaria</taxon>
        <taxon>Canalipalpata</taxon>
        <taxon>Sabellida</taxon>
        <taxon>Siboglinidae</taxon>
        <taxon>Ridgeia</taxon>
    </lineage>
</organism>
<dbReference type="AlphaFoldDB" id="A0AAD9L573"/>
<reference evidence="1" key="1">
    <citation type="journal article" date="2023" name="Mol. Biol. Evol.">
        <title>Third-Generation Sequencing Reveals the Adaptive Role of the Epigenome in Three Deep-Sea Polychaetes.</title>
        <authorList>
            <person name="Perez M."/>
            <person name="Aroh O."/>
            <person name="Sun Y."/>
            <person name="Lan Y."/>
            <person name="Juniper S.K."/>
            <person name="Young C.R."/>
            <person name="Angers B."/>
            <person name="Qian P.Y."/>
        </authorList>
    </citation>
    <scope>NUCLEOTIDE SEQUENCE</scope>
    <source>
        <strain evidence="1">R07B-5</strain>
    </source>
</reference>
<protein>
    <submittedName>
        <fullName evidence="1">Uncharacterized protein</fullName>
    </submittedName>
</protein>
<evidence type="ECO:0000313" key="2">
    <source>
        <dbReference type="Proteomes" id="UP001209878"/>
    </source>
</evidence>
<dbReference type="EMBL" id="JAODUO010000323">
    <property type="protein sequence ID" value="KAK2183095.1"/>
    <property type="molecule type" value="Genomic_DNA"/>
</dbReference>
<sequence length="120" mass="13761">MFCTRCSAPSTRDTSSRLSCECIQAPPCTLARFMHCHCTRTLTVPIPCQRAQSMDPVRLSLIMSQSCVATPMRNDNCQIILFCAHLLFRQYTYSFFLSPKHLEPDYQQTSQPSAYVRQPF</sequence>
<proteinExistence type="predicted"/>
<gene>
    <name evidence="1" type="ORF">NP493_323g00021</name>
</gene>
<evidence type="ECO:0000313" key="1">
    <source>
        <dbReference type="EMBL" id="KAK2183095.1"/>
    </source>
</evidence>
<dbReference type="Proteomes" id="UP001209878">
    <property type="component" value="Unassembled WGS sequence"/>
</dbReference>
<keyword evidence="2" id="KW-1185">Reference proteome</keyword>
<accession>A0AAD9L573</accession>